<proteinExistence type="predicted"/>
<dbReference type="AlphaFoldDB" id="G7H1B7"/>
<dbReference type="PROSITE" id="PS51257">
    <property type="entry name" value="PROKAR_LIPOPROTEIN"/>
    <property type="match status" value="1"/>
</dbReference>
<dbReference type="OrthoDB" id="4377455at2"/>
<sequence length="163" mass="16670">MVRQKRVALAVVTAVCVVGGLAGCADALTGGAVSFSSYPPVSTLRSTPPMATVLPAGFPKAVPVVGGKYRRIHSPTLGDRAYVLAVGDAGASALERAQARLLDAGFIEQDLVGQRTYIGRGHTVTVASVDAGFGFSLVYTVLPTADVAGLPSIPNLDLSDLFG</sequence>
<keyword evidence="3" id="KW-1185">Reference proteome</keyword>
<evidence type="ECO:0000256" key="1">
    <source>
        <dbReference type="SAM" id="SignalP"/>
    </source>
</evidence>
<feature type="chain" id="PRO_5003495565" description="Lipoprotein" evidence="1">
    <location>
        <begin position="28"/>
        <end position="163"/>
    </location>
</feature>
<feature type="signal peptide" evidence="1">
    <location>
        <begin position="1"/>
        <end position="27"/>
    </location>
</feature>
<dbReference type="EMBL" id="BAEE01000044">
    <property type="protein sequence ID" value="GAB09642.1"/>
    <property type="molecule type" value="Genomic_DNA"/>
</dbReference>
<comment type="caution">
    <text evidence="2">The sequence shown here is derived from an EMBL/GenBank/DDBJ whole genome shotgun (WGS) entry which is preliminary data.</text>
</comment>
<organism evidence="2 3">
    <name type="scientific">Gordonia araii NBRC 100433</name>
    <dbReference type="NCBI Taxonomy" id="1073574"/>
    <lineage>
        <taxon>Bacteria</taxon>
        <taxon>Bacillati</taxon>
        <taxon>Actinomycetota</taxon>
        <taxon>Actinomycetes</taxon>
        <taxon>Mycobacteriales</taxon>
        <taxon>Gordoniaceae</taxon>
        <taxon>Gordonia</taxon>
    </lineage>
</organism>
<accession>G7H1B7</accession>
<evidence type="ECO:0000313" key="3">
    <source>
        <dbReference type="Proteomes" id="UP000035088"/>
    </source>
</evidence>
<protein>
    <recommendedName>
        <fullName evidence="4">Lipoprotein</fullName>
    </recommendedName>
</protein>
<dbReference type="Proteomes" id="UP000035088">
    <property type="component" value="Unassembled WGS sequence"/>
</dbReference>
<dbReference type="RefSeq" id="WP_007321717.1">
    <property type="nucleotide sequence ID" value="NZ_BAEE01000044.1"/>
</dbReference>
<evidence type="ECO:0008006" key="4">
    <source>
        <dbReference type="Google" id="ProtNLM"/>
    </source>
</evidence>
<evidence type="ECO:0000313" key="2">
    <source>
        <dbReference type="EMBL" id="GAB09642.1"/>
    </source>
</evidence>
<gene>
    <name evidence="2" type="ORF">GOARA_044_00150</name>
</gene>
<keyword evidence="1" id="KW-0732">Signal</keyword>
<name>G7H1B7_9ACTN</name>
<reference evidence="2 3" key="1">
    <citation type="submission" date="2011-11" db="EMBL/GenBank/DDBJ databases">
        <title>Whole genome shotgun sequence of Gordonia araii NBRC 100433.</title>
        <authorList>
            <person name="Yoshida Y."/>
            <person name="Hosoyama A."/>
            <person name="Tsuchikane K."/>
            <person name="Katsumata H."/>
            <person name="Yamazaki S."/>
            <person name="Fujita N."/>
        </authorList>
    </citation>
    <scope>NUCLEOTIDE SEQUENCE [LARGE SCALE GENOMIC DNA]</scope>
    <source>
        <strain evidence="2 3">NBRC 100433</strain>
    </source>
</reference>
<dbReference type="STRING" id="1073574.GOARA_044_00150"/>